<protein>
    <submittedName>
        <fullName evidence="8">Type IV secretory system conjugative DNA transfer family protein</fullName>
    </submittedName>
</protein>
<sequence length="657" mass="72892">MNQNTKNPLWLKRLLAGTALCTVAALWNYLAGAAVLHLLRRDPAEAGMLTVYQYWFHYGDLAPVRNKLFIAAAFSFVAIALPLFLVLKPRARKQHGDARFASRREMRKAGLMGSDGVIVGQVGDTLLMYGGDAHAVVDAESRSGKGVAVCVPNALNYRDSLVVNDPKNELHDLTSGYRARYGQQCYLFNPAALDYRSHRWNPLAYISDDPNFRINDIQKIANFIFPDIEGQDPIWSSSARSLMLGTVLYLLETPGQPVTMAAVLRCVTQQEEAGKFFKRVMAERIAAGNPLSGVCMAALNDFISTAENTRTSIRKTFSSRFEPFYNPLVDAATSANDFDFRDLRRQRMSIYVGIQPGDLDRFGPLLNLFWQQLIDCNTGETPNKDKRLKFKVLLLLDELTACGRIQALLKGVAYLAGYGVKVLAIYHSESQLAEVYGERGARAFAGNLGVHIMFSPPQDDPERADKIASMLGDRTWKVTTTGRTTGQPGRTINKSEQARPLMLPQEIRQIGMWQQFLFMAHLLPVLCKKVQYYTMPVFMDRLKEISPSLAALGKALPTKAQLEKAAGRGELRAPVPLLEVTHPTYSFSTPQPDISDGTARRTIERVLNANDIDRVATLPADAFSCDFSDIQIPGDKPTDAELQAGVNELLSRFGMAA</sequence>
<evidence type="ECO:0000313" key="8">
    <source>
        <dbReference type="EMBL" id="MBZ2207141.1"/>
    </source>
</evidence>
<dbReference type="SUPFAM" id="SSF52540">
    <property type="entry name" value="P-loop containing nucleoside triphosphate hydrolases"/>
    <property type="match status" value="1"/>
</dbReference>
<evidence type="ECO:0000256" key="4">
    <source>
        <dbReference type="ARBA" id="ARBA00022692"/>
    </source>
</evidence>
<keyword evidence="6 7" id="KW-0472">Membrane</keyword>
<keyword evidence="5 7" id="KW-1133">Transmembrane helix</keyword>
<comment type="caution">
    <text evidence="8">The sequence shown here is derived from an EMBL/GenBank/DDBJ whole genome shotgun (WGS) entry which is preliminary data.</text>
</comment>
<evidence type="ECO:0000256" key="3">
    <source>
        <dbReference type="ARBA" id="ARBA00022475"/>
    </source>
</evidence>
<accession>A0ABS7SLU7</accession>
<comment type="subcellular location">
    <subcellularLocation>
        <location evidence="1">Cell membrane</location>
        <topology evidence="1">Multi-pass membrane protein</topology>
    </subcellularLocation>
</comment>
<reference evidence="8 9" key="1">
    <citation type="submission" date="2021-08" db="EMBL/GenBank/DDBJ databases">
        <title>Massilia sp. R798.</title>
        <authorList>
            <person name="Baek J.H."/>
            <person name="Jung H.S."/>
            <person name="Kim K.R."/>
            <person name="Jeon C.O."/>
        </authorList>
    </citation>
    <scope>NUCLEOTIDE SEQUENCE [LARGE SCALE GENOMIC DNA]</scope>
    <source>
        <strain evidence="8 9">R798</strain>
    </source>
</reference>
<gene>
    <name evidence="8" type="ORF">I4X03_007695</name>
</gene>
<dbReference type="InterPro" id="IPR027417">
    <property type="entry name" value="P-loop_NTPase"/>
</dbReference>
<dbReference type="RefSeq" id="WP_223467644.1">
    <property type="nucleotide sequence ID" value="NZ_JAFBIL020000003.1"/>
</dbReference>
<comment type="similarity">
    <text evidence="2">Belongs to the VirD4/TraG family.</text>
</comment>
<evidence type="ECO:0000256" key="7">
    <source>
        <dbReference type="SAM" id="Phobius"/>
    </source>
</evidence>
<evidence type="ECO:0000256" key="5">
    <source>
        <dbReference type="ARBA" id="ARBA00022989"/>
    </source>
</evidence>
<evidence type="ECO:0000256" key="2">
    <source>
        <dbReference type="ARBA" id="ARBA00008806"/>
    </source>
</evidence>
<proteinExistence type="inferred from homology"/>
<dbReference type="PANTHER" id="PTHR37937:SF1">
    <property type="entry name" value="CONJUGATIVE TRANSFER: DNA TRANSPORT"/>
    <property type="match status" value="1"/>
</dbReference>
<feature type="transmembrane region" description="Helical" evidence="7">
    <location>
        <begin position="68"/>
        <end position="87"/>
    </location>
</feature>
<name>A0ABS7SLU7_9BURK</name>
<keyword evidence="4 7" id="KW-0812">Transmembrane</keyword>
<keyword evidence="9" id="KW-1185">Reference proteome</keyword>
<dbReference type="InterPro" id="IPR003688">
    <property type="entry name" value="TraG/VirD4"/>
</dbReference>
<dbReference type="PANTHER" id="PTHR37937">
    <property type="entry name" value="CONJUGATIVE TRANSFER: DNA TRANSPORT"/>
    <property type="match status" value="1"/>
</dbReference>
<dbReference type="Pfam" id="PF02534">
    <property type="entry name" value="T4SS-DNA_transf"/>
    <property type="match status" value="1"/>
</dbReference>
<evidence type="ECO:0000256" key="6">
    <source>
        <dbReference type="ARBA" id="ARBA00023136"/>
    </source>
</evidence>
<dbReference type="EMBL" id="JAFBIL020000003">
    <property type="protein sequence ID" value="MBZ2207141.1"/>
    <property type="molecule type" value="Genomic_DNA"/>
</dbReference>
<keyword evidence="3" id="KW-1003">Cell membrane</keyword>
<evidence type="ECO:0000313" key="9">
    <source>
        <dbReference type="Proteomes" id="UP000809349"/>
    </source>
</evidence>
<organism evidence="8 9">
    <name type="scientific">Massilia soli</name>
    <dbReference type="NCBI Taxonomy" id="2792854"/>
    <lineage>
        <taxon>Bacteria</taxon>
        <taxon>Pseudomonadati</taxon>
        <taxon>Pseudomonadota</taxon>
        <taxon>Betaproteobacteria</taxon>
        <taxon>Burkholderiales</taxon>
        <taxon>Oxalobacteraceae</taxon>
        <taxon>Telluria group</taxon>
        <taxon>Massilia</taxon>
    </lineage>
</organism>
<dbReference type="Proteomes" id="UP000809349">
    <property type="component" value="Unassembled WGS sequence"/>
</dbReference>
<dbReference type="CDD" id="cd01127">
    <property type="entry name" value="TrwB_TraG_TraD_VirD4"/>
    <property type="match status" value="1"/>
</dbReference>
<dbReference type="InterPro" id="IPR051539">
    <property type="entry name" value="T4SS-coupling_protein"/>
</dbReference>
<evidence type="ECO:0000256" key="1">
    <source>
        <dbReference type="ARBA" id="ARBA00004651"/>
    </source>
</evidence>
<dbReference type="Gene3D" id="3.40.50.300">
    <property type="entry name" value="P-loop containing nucleotide triphosphate hydrolases"/>
    <property type="match status" value="1"/>
</dbReference>